<accession>A0A0C2HEI8</accession>
<dbReference type="InterPro" id="IPR002172">
    <property type="entry name" value="LDrepeatLR_classA_rpt"/>
</dbReference>
<dbReference type="OrthoDB" id="6516201at2759"/>
<dbReference type="PANTHER" id="PTHR22722">
    <property type="entry name" value="LOW-DENSITY LIPOPROTEIN RECEPTOR-RELATED PROTEIN 2-RELATED"/>
    <property type="match status" value="1"/>
</dbReference>
<evidence type="ECO:0000256" key="1">
    <source>
        <dbReference type="ARBA" id="ARBA00004308"/>
    </source>
</evidence>
<sequence length="122" mass="13649">MICLPWQLDCGFGNPRCIPKKKLHDGKIDCYSGLDEGCPSHYFVCKDKSTCIEPELFQDGKRHCADGSDERESLCKKKKKTMRTLVVCASPLTTRMAIKGATPFLSMSSFAILLQLDSKSRL</sequence>
<evidence type="ECO:0000256" key="3">
    <source>
        <dbReference type="PROSITE-ProRule" id="PRU00124"/>
    </source>
</evidence>
<dbReference type="Pfam" id="PF00057">
    <property type="entry name" value="Ldl_recept_a"/>
    <property type="match status" value="1"/>
</dbReference>
<dbReference type="EMBL" id="KN726513">
    <property type="protein sequence ID" value="KIH67956.1"/>
    <property type="molecule type" value="Genomic_DNA"/>
</dbReference>
<keyword evidence="5" id="KW-1185">Reference proteome</keyword>
<dbReference type="GO" id="GO:0042562">
    <property type="term" value="F:hormone binding"/>
    <property type="evidence" value="ECO:0007669"/>
    <property type="project" value="TreeGrafter"/>
</dbReference>
<dbReference type="InterPro" id="IPR051221">
    <property type="entry name" value="LDLR-related"/>
</dbReference>
<dbReference type="PRINTS" id="PR00261">
    <property type="entry name" value="LDLRECEPTOR"/>
</dbReference>
<protein>
    <recommendedName>
        <fullName evidence="6">Low-density lipoprotein receptor domain class A</fullName>
    </recommendedName>
</protein>
<reference evidence="4 5" key="1">
    <citation type="submission" date="2013-12" db="EMBL/GenBank/DDBJ databases">
        <title>Draft genome of the parsitic nematode Ancylostoma duodenale.</title>
        <authorList>
            <person name="Mitreva M."/>
        </authorList>
    </citation>
    <scope>NUCLEOTIDE SEQUENCE [LARGE SCALE GENOMIC DNA]</scope>
    <source>
        <strain evidence="4 5">Zhejiang</strain>
    </source>
</reference>
<gene>
    <name evidence="4" type="ORF">ANCDUO_01714</name>
</gene>
<proteinExistence type="predicted"/>
<keyword evidence="2" id="KW-1015">Disulfide bond</keyword>
<dbReference type="GO" id="GO:0043235">
    <property type="term" value="C:receptor complex"/>
    <property type="evidence" value="ECO:0007669"/>
    <property type="project" value="TreeGrafter"/>
</dbReference>
<comment type="caution">
    <text evidence="3">Lacks conserved residue(s) required for the propagation of feature annotation.</text>
</comment>
<dbReference type="SUPFAM" id="SSF57424">
    <property type="entry name" value="LDL receptor-like module"/>
    <property type="match status" value="2"/>
</dbReference>
<name>A0A0C2HEI8_9BILA</name>
<dbReference type="Proteomes" id="UP000054047">
    <property type="component" value="Unassembled WGS sequence"/>
</dbReference>
<organism evidence="4 5">
    <name type="scientific">Ancylostoma duodenale</name>
    <dbReference type="NCBI Taxonomy" id="51022"/>
    <lineage>
        <taxon>Eukaryota</taxon>
        <taxon>Metazoa</taxon>
        <taxon>Ecdysozoa</taxon>
        <taxon>Nematoda</taxon>
        <taxon>Chromadorea</taxon>
        <taxon>Rhabditida</taxon>
        <taxon>Rhabditina</taxon>
        <taxon>Rhabditomorpha</taxon>
        <taxon>Strongyloidea</taxon>
        <taxon>Ancylostomatidae</taxon>
        <taxon>Ancylostomatinae</taxon>
        <taxon>Ancylostoma</taxon>
    </lineage>
</organism>
<evidence type="ECO:0000313" key="4">
    <source>
        <dbReference type="EMBL" id="KIH67956.1"/>
    </source>
</evidence>
<dbReference type="GO" id="GO:0016324">
    <property type="term" value="C:apical plasma membrane"/>
    <property type="evidence" value="ECO:0007669"/>
    <property type="project" value="TreeGrafter"/>
</dbReference>
<dbReference type="SMART" id="SM00192">
    <property type="entry name" value="LDLa"/>
    <property type="match status" value="2"/>
</dbReference>
<dbReference type="GO" id="GO:0006898">
    <property type="term" value="P:receptor-mediated endocytosis"/>
    <property type="evidence" value="ECO:0007669"/>
    <property type="project" value="TreeGrafter"/>
</dbReference>
<dbReference type="GO" id="GO:0012505">
    <property type="term" value="C:endomembrane system"/>
    <property type="evidence" value="ECO:0007669"/>
    <property type="project" value="UniProtKB-SubCell"/>
</dbReference>
<dbReference type="CDD" id="cd00112">
    <property type="entry name" value="LDLa"/>
    <property type="match status" value="1"/>
</dbReference>
<dbReference type="AlphaFoldDB" id="A0A0C2HEI8"/>
<evidence type="ECO:0008006" key="6">
    <source>
        <dbReference type="Google" id="ProtNLM"/>
    </source>
</evidence>
<dbReference type="PANTHER" id="PTHR22722:SF14">
    <property type="entry name" value="MEGALIN, ISOFORM A"/>
    <property type="match status" value="1"/>
</dbReference>
<evidence type="ECO:0000313" key="5">
    <source>
        <dbReference type="Proteomes" id="UP000054047"/>
    </source>
</evidence>
<comment type="subcellular location">
    <subcellularLocation>
        <location evidence="1">Endomembrane system</location>
    </subcellularLocation>
</comment>
<dbReference type="Gene3D" id="4.10.400.10">
    <property type="entry name" value="Low-density Lipoprotein Receptor"/>
    <property type="match status" value="2"/>
</dbReference>
<evidence type="ECO:0000256" key="2">
    <source>
        <dbReference type="ARBA" id="ARBA00023157"/>
    </source>
</evidence>
<dbReference type="PROSITE" id="PS50068">
    <property type="entry name" value="LDLRA_2"/>
    <property type="match status" value="1"/>
</dbReference>
<dbReference type="InterPro" id="IPR036055">
    <property type="entry name" value="LDL_receptor-like_sf"/>
</dbReference>